<organism evidence="1 2">
    <name type="scientific">Lentinus brumalis</name>
    <dbReference type="NCBI Taxonomy" id="2498619"/>
    <lineage>
        <taxon>Eukaryota</taxon>
        <taxon>Fungi</taxon>
        <taxon>Dikarya</taxon>
        <taxon>Basidiomycota</taxon>
        <taxon>Agaricomycotina</taxon>
        <taxon>Agaricomycetes</taxon>
        <taxon>Polyporales</taxon>
        <taxon>Polyporaceae</taxon>
        <taxon>Lentinus</taxon>
    </lineage>
</organism>
<accession>A0A371DIZ4</accession>
<dbReference type="AlphaFoldDB" id="A0A371DIZ4"/>
<dbReference type="Proteomes" id="UP000256964">
    <property type="component" value="Unassembled WGS sequence"/>
</dbReference>
<name>A0A371DIZ4_9APHY</name>
<protein>
    <recommendedName>
        <fullName evidence="3">F-box domain-containing protein</fullName>
    </recommendedName>
</protein>
<dbReference type="OrthoDB" id="2752819at2759"/>
<dbReference type="SUPFAM" id="SSF52047">
    <property type="entry name" value="RNI-like"/>
    <property type="match status" value="1"/>
</dbReference>
<evidence type="ECO:0000313" key="2">
    <source>
        <dbReference type="Proteomes" id="UP000256964"/>
    </source>
</evidence>
<dbReference type="Gene3D" id="3.80.10.10">
    <property type="entry name" value="Ribonuclease Inhibitor"/>
    <property type="match status" value="1"/>
</dbReference>
<dbReference type="InterPro" id="IPR032675">
    <property type="entry name" value="LRR_dom_sf"/>
</dbReference>
<evidence type="ECO:0008006" key="3">
    <source>
        <dbReference type="Google" id="ProtNLM"/>
    </source>
</evidence>
<keyword evidence="2" id="KW-1185">Reference proteome</keyword>
<reference evidence="1 2" key="1">
    <citation type="journal article" date="2018" name="Biotechnol. Biofuels">
        <title>Integrative visual omics of the white-rot fungus Polyporus brumalis exposes the biotechnological potential of its oxidative enzymes for delignifying raw plant biomass.</title>
        <authorList>
            <person name="Miyauchi S."/>
            <person name="Rancon A."/>
            <person name="Drula E."/>
            <person name="Hage H."/>
            <person name="Chaduli D."/>
            <person name="Favel A."/>
            <person name="Grisel S."/>
            <person name="Henrissat B."/>
            <person name="Herpoel-Gimbert I."/>
            <person name="Ruiz-Duenas F.J."/>
            <person name="Chevret D."/>
            <person name="Hainaut M."/>
            <person name="Lin J."/>
            <person name="Wang M."/>
            <person name="Pangilinan J."/>
            <person name="Lipzen A."/>
            <person name="Lesage-Meessen L."/>
            <person name="Navarro D."/>
            <person name="Riley R."/>
            <person name="Grigoriev I.V."/>
            <person name="Zhou S."/>
            <person name="Raouche S."/>
            <person name="Rosso M.N."/>
        </authorList>
    </citation>
    <scope>NUCLEOTIDE SEQUENCE [LARGE SCALE GENOMIC DNA]</scope>
    <source>
        <strain evidence="1 2">BRFM 1820</strain>
    </source>
</reference>
<proteinExistence type="predicted"/>
<gene>
    <name evidence="1" type="ORF">OH76DRAFT_1400290</name>
</gene>
<sequence length="500" mass="56677">MPALSLSEAHPVWSIAEVVREVMDQNADNARTLASCAQVSHAFSEPALEVLWRELVGLDRLLSILRKSVVRTHMPLEDLPDMRIKRYIISAPIDDKEWTRFQYYANFVRSYTTDSERMDGIFTATLLDKSEGKPLLPRLTFFKWAKQDEFSSAFLLFLSPMLRFVHLNFFSYGGSTPVGSQPLPEDLTTAAALRLVHARAPALDTLQIQACHICSLDPVPGFAHLRSLQISQSKDPRIWEKIAGSLPALQSLTVYMTTQSLDEDILRAKRLPEARFGQLTHLEFMADARMVPIVLDLLHAPCLRRLHLQMELKDHLCVRACEIVASRFAQSLRSLELELDDDYDDTSPREFAALFSPLYALRELVDVQLAIRFDTEIVVTVDDVGHMAEAWPNVQHLKLPFTAYPEDEPEAPRLPVTALETFARRCPKLEGLVMLIPDPAPLADLDLATVPSYSNRLSRLHLVSGGWPQNMIEKGKLYFKHLFPNAKIWFDVDLGVHDDD</sequence>
<dbReference type="STRING" id="139420.A0A371DIZ4"/>
<evidence type="ECO:0000313" key="1">
    <source>
        <dbReference type="EMBL" id="RDX52504.1"/>
    </source>
</evidence>
<dbReference type="EMBL" id="KZ857390">
    <property type="protein sequence ID" value="RDX52504.1"/>
    <property type="molecule type" value="Genomic_DNA"/>
</dbReference>